<evidence type="ECO:0000256" key="17">
    <source>
        <dbReference type="SAM" id="Phobius"/>
    </source>
</evidence>
<dbReference type="InterPro" id="IPR000172">
    <property type="entry name" value="GMC_OxRdtase_N"/>
</dbReference>
<evidence type="ECO:0000256" key="12">
    <source>
        <dbReference type="ARBA" id="ARBA00049645"/>
    </source>
</evidence>
<keyword evidence="6" id="KW-0560">Oxidoreductase</keyword>
<feature type="repeat" description="PPR" evidence="16">
    <location>
        <begin position="44"/>
        <end position="74"/>
    </location>
</feature>
<dbReference type="Gene3D" id="3.50.50.60">
    <property type="entry name" value="FAD/NAD(P)-binding domain"/>
    <property type="match status" value="3"/>
</dbReference>
<evidence type="ECO:0000256" key="6">
    <source>
        <dbReference type="ARBA" id="ARBA00023002"/>
    </source>
</evidence>
<keyword evidence="17" id="KW-0812">Transmembrane</keyword>
<name>A0A834LTB0_RHOSS</name>
<evidence type="ECO:0000256" key="4">
    <source>
        <dbReference type="ARBA" id="ARBA00022737"/>
    </source>
</evidence>
<dbReference type="SUPFAM" id="SSF53474">
    <property type="entry name" value="alpha/beta-Hydrolases"/>
    <property type="match status" value="1"/>
</dbReference>
<dbReference type="SUPFAM" id="SSF51905">
    <property type="entry name" value="FAD/NAD(P)-binding domain"/>
    <property type="match status" value="1"/>
</dbReference>
<feature type="transmembrane region" description="Helical" evidence="17">
    <location>
        <begin position="1400"/>
        <end position="1417"/>
    </location>
</feature>
<dbReference type="GO" id="GO:0008203">
    <property type="term" value="P:cholesterol metabolic process"/>
    <property type="evidence" value="ECO:0007669"/>
    <property type="project" value="UniProtKB-KW"/>
</dbReference>
<evidence type="ECO:0000256" key="15">
    <source>
        <dbReference type="ARBA" id="ARBA00049778"/>
    </source>
</evidence>
<gene>
    <name evidence="19" type="ORF">RHSIM_Rhsim03G0072800</name>
</gene>
<feature type="domain" description="4Fe-4S ferredoxin-type" evidence="18">
    <location>
        <begin position="417"/>
        <end position="448"/>
    </location>
</feature>
<evidence type="ECO:0000256" key="2">
    <source>
        <dbReference type="ARBA" id="ARBA00022548"/>
    </source>
</evidence>
<dbReference type="PANTHER" id="PTHR47470:SF1">
    <property type="entry name" value="FAD-DEPENDENT OXIDOREDUCTASE 2 FAD BINDING DOMAIN-CONTAINING PROTEIN"/>
    <property type="match status" value="1"/>
</dbReference>
<keyword evidence="7" id="KW-0443">Lipid metabolism</keyword>
<proteinExistence type="predicted"/>
<dbReference type="Pfam" id="PF00732">
    <property type="entry name" value="GMC_oxred_N"/>
    <property type="match status" value="1"/>
</dbReference>
<evidence type="ECO:0000313" key="20">
    <source>
        <dbReference type="Proteomes" id="UP000626092"/>
    </source>
</evidence>
<keyword evidence="3" id="KW-0285">Flavoprotein</keyword>
<protein>
    <recommendedName>
        <fullName evidence="14">Cholesterol oxidase</fullName>
        <ecNumber evidence="13">1.1.3.6</ecNumber>
        <ecNumber evidence="11">5.3.3.1</ecNumber>
    </recommendedName>
    <alternativeName>
        <fullName evidence="15">Cholesterol isomerase</fullName>
    </alternativeName>
</protein>
<keyword evidence="20" id="KW-1185">Reference proteome</keyword>
<keyword evidence="17" id="KW-1133">Transmembrane helix</keyword>
<dbReference type="InterPro" id="IPR007867">
    <property type="entry name" value="GMC_OxRtase_C"/>
</dbReference>
<feature type="repeat" description="PPR" evidence="16">
    <location>
        <begin position="75"/>
        <end position="109"/>
    </location>
</feature>
<keyword evidence="4" id="KW-0677">Repeat</keyword>
<comment type="pathway">
    <text evidence="12">Steroid metabolism; cholesterol degradation.</text>
</comment>
<reference evidence="19" key="1">
    <citation type="submission" date="2019-11" db="EMBL/GenBank/DDBJ databases">
        <authorList>
            <person name="Liu Y."/>
            <person name="Hou J."/>
            <person name="Li T.-Q."/>
            <person name="Guan C.-H."/>
            <person name="Wu X."/>
            <person name="Wu H.-Z."/>
            <person name="Ling F."/>
            <person name="Zhang R."/>
            <person name="Shi X.-G."/>
            <person name="Ren J.-P."/>
            <person name="Chen E.-F."/>
            <person name="Sun J.-M."/>
        </authorList>
    </citation>
    <scope>NUCLEOTIDE SEQUENCE</scope>
    <source>
        <strain evidence="19">Adult_tree_wgs_1</strain>
        <tissue evidence="19">Leaves</tissue>
    </source>
</reference>
<feature type="repeat" description="PPR" evidence="16">
    <location>
        <begin position="176"/>
        <end position="210"/>
    </location>
</feature>
<dbReference type="EC" id="1.1.3.6" evidence="13"/>
<dbReference type="InterPro" id="IPR017900">
    <property type="entry name" value="4Fe4S_Fe_S_CS"/>
</dbReference>
<dbReference type="Pfam" id="PF05199">
    <property type="entry name" value="GMC_oxred_C"/>
    <property type="match status" value="1"/>
</dbReference>
<dbReference type="PROSITE" id="PS51375">
    <property type="entry name" value="PPR"/>
    <property type="match status" value="3"/>
</dbReference>
<dbReference type="InterPro" id="IPR036188">
    <property type="entry name" value="FAD/NAD-bd_sf"/>
</dbReference>
<evidence type="ECO:0000256" key="9">
    <source>
        <dbReference type="ARBA" id="ARBA00023221"/>
    </source>
</evidence>
<dbReference type="NCBIfam" id="TIGR00756">
    <property type="entry name" value="PPR"/>
    <property type="match status" value="3"/>
</dbReference>
<dbReference type="GO" id="GO:0016995">
    <property type="term" value="F:cholesterol oxidase activity"/>
    <property type="evidence" value="ECO:0007669"/>
    <property type="project" value="UniProtKB-EC"/>
</dbReference>
<dbReference type="InterPro" id="IPR052542">
    <property type="entry name" value="Cholesterol_Oxidase"/>
</dbReference>
<keyword evidence="9" id="KW-0753">Steroid metabolism</keyword>
<dbReference type="GO" id="GO:0050660">
    <property type="term" value="F:flavin adenine dinucleotide binding"/>
    <property type="evidence" value="ECO:0007669"/>
    <property type="project" value="InterPro"/>
</dbReference>
<evidence type="ECO:0000256" key="1">
    <source>
        <dbReference type="ARBA" id="ARBA00001974"/>
    </source>
</evidence>
<evidence type="ECO:0000256" key="5">
    <source>
        <dbReference type="ARBA" id="ARBA00022827"/>
    </source>
</evidence>
<dbReference type="PROSITE" id="PS00198">
    <property type="entry name" value="4FE4S_FER_1"/>
    <property type="match status" value="1"/>
</dbReference>
<dbReference type="InterPro" id="IPR017896">
    <property type="entry name" value="4Fe4S_Fe-S-bd"/>
</dbReference>
<evidence type="ECO:0000259" key="18">
    <source>
        <dbReference type="PROSITE" id="PS51379"/>
    </source>
</evidence>
<evidence type="ECO:0000256" key="13">
    <source>
        <dbReference type="ARBA" id="ARBA00049723"/>
    </source>
</evidence>
<keyword evidence="2" id="KW-0153">Cholesterol metabolism</keyword>
<keyword evidence="10" id="KW-0413">Isomerase</keyword>
<dbReference type="EC" id="5.3.3.1" evidence="11"/>
<dbReference type="OrthoDB" id="9974421at2759"/>
<dbReference type="Pfam" id="PF01535">
    <property type="entry name" value="PPR"/>
    <property type="match status" value="3"/>
</dbReference>
<evidence type="ECO:0000256" key="14">
    <source>
        <dbReference type="ARBA" id="ARBA00049744"/>
    </source>
</evidence>
<dbReference type="InterPro" id="IPR011990">
    <property type="entry name" value="TPR-like_helical_dom_sf"/>
</dbReference>
<dbReference type="GO" id="GO:0004769">
    <property type="term" value="F:steroid Delta-isomerase activity"/>
    <property type="evidence" value="ECO:0007669"/>
    <property type="project" value="UniProtKB-EC"/>
</dbReference>
<evidence type="ECO:0000256" key="11">
    <source>
        <dbReference type="ARBA" id="ARBA00038856"/>
    </source>
</evidence>
<organism evidence="19 20">
    <name type="scientific">Rhododendron simsii</name>
    <name type="common">Sims's rhododendron</name>
    <dbReference type="NCBI Taxonomy" id="118357"/>
    <lineage>
        <taxon>Eukaryota</taxon>
        <taxon>Viridiplantae</taxon>
        <taxon>Streptophyta</taxon>
        <taxon>Embryophyta</taxon>
        <taxon>Tracheophyta</taxon>
        <taxon>Spermatophyta</taxon>
        <taxon>Magnoliopsida</taxon>
        <taxon>eudicotyledons</taxon>
        <taxon>Gunneridae</taxon>
        <taxon>Pentapetalae</taxon>
        <taxon>asterids</taxon>
        <taxon>Ericales</taxon>
        <taxon>Ericaceae</taxon>
        <taxon>Ericoideae</taxon>
        <taxon>Rhodoreae</taxon>
        <taxon>Rhododendron</taxon>
    </lineage>
</organism>
<dbReference type="InterPro" id="IPR029058">
    <property type="entry name" value="AB_hydrolase_fold"/>
</dbReference>
<evidence type="ECO:0000256" key="16">
    <source>
        <dbReference type="PROSITE-ProRule" id="PRU00708"/>
    </source>
</evidence>
<dbReference type="PROSITE" id="PS51379">
    <property type="entry name" value="4FE4S_FER_2"/>
    <property type="match status" value="1"/>
</dbReference>
<keyword evidence="17" id="KW-0472">Membrane</keyword>
<dbReference type="Proteomes" id="UP000626092">
    <property type="component" value="Unassembled WGS sequence"/>
</dbReference>
<accession>A0A834LTB0</accession>
<dbReference type="FunFam" id="1.25.40.10:FF:000450">
    <property type="entry name" value="Putative pentatricopeptide repeat-containing protein"/>
    <property type="match status" value="1"/>
</dbReference>
<dbReference type="EMBL" id="WJXA01000003">
    <property type="protein sequence ID" value="KAF7147359.1"/>
    <property type="molecule type" value="Genomic_DNA"/>
</dbReference>
<dbReference type="Gene3D" id="1.25.40.10">
    <property type="entry name" value="Tetratricopeptide repeat domain"/>
    <property type="match status" value="1"/>
</dbReference>
<evidence type="ECO:0000256" key="3">
    <source>
        <dbReference type="ARBA" id="ARBA00022630"/>
    </source>
</evidence>
<evidence type="ECO:0000256" key="10">
    <source>
        <dbReference type="ARBA" id="ARBA00023235"/>
    </source>
</evidence>
<evidence type="ECO:0000313" key="19">
    <source>
        <dbReference type="EMBL" id="KAF7147359.1"/>
    </source>
</evidence>
<evidence type="ECO:0000256" key="7">
    <source>
        <dbReference type="ARBA" id="ARBA00023098"/>
    </source>
</evidence>
<sequence length="1418" mass="156978">MREVGVSVNDVTFLGLVPGCAVPNDWYFGMSVHGFVVKCGLDTDLSVANCLLTMYVRCGSIELARNLFDDMPERGLITWNAMISGYAQNGLASQVLELYHEMESLGICPDPVALVGVLSSCANLGARKVGLKVEQQIESGGFGCNLFLKNAFINMNAGCGKLARARSIFDEMPEKTLVSWTAIIGGYGMHGQGEITVELFDEMIKTGIKPDGAVQGLEQCLLRGGIFWAELSTCAKIRLLNQCPVDHDAVVWGSFGCFGGSDMEDRLAACRMSMAGIKVCWLRQGRRWESKIFLLTFEILSACQMLRTRIWGLALLYEQDDSLAAVACGLGGGSLVNAGVMIPTPFRVRRNPKWPKEWERDWESCEASASAMLRVQSVPTKFPNAKVMEQIVGEEFEETSHGPVKLSVSFDIEDKPSRSLENQGMGSCLACGNCLAGCPYNAKNSTDKTYLVSAVQAGCTIKTGCQVQFVTENPDYISKQGGKNERKTPRWRVFLNEIDYLTSDFVILSAGVFGTAQILFQSQLRGLKLSETLGSGFSCNGNAVAYVAGSPAPLNAYGLSKSNFSEIPFQERPGPSISSSYTSSMGFTIQSAVLPRAYPDLLFKGIATYGWPYSSWFLHGVVDKLRHILGLKACNAMILNAMGYDQSDGKITFDKDTNKICFSPPHDRLLSRKIQSFQKLTKKVGGILFVSRYRSTSVHLLGGCNASSDPSSGVCNPNGQVFDRRSPTSSVLPGLYVCDASLLPCSVGVNPCLTIATLSEHVSRHLVQDILKYKSKESTTFGENLGGQKPGSITSVNLEWSLDPTVVFKETMRGYVGGMPCSAYLKLQMSSNTRTWTELDQKNSILGVSYPLLRGKVGGYVIFKALEVGELHIIDGEVDLCAVDERTPYTQYMCYRLLLAASSGSRYVLEGKKVMNPYLFGLYAWRETTTMHVTFNKVVMNDAKEEEVKLKGKLCISMTELLKCLISLKGNARGTFVSLLLLTFFRTYISQVPRGSHKEFNPLKLHQKPYPNSTLHEIQTEDGFTISCQQWKCNENALRVEEGENKLRPVLLINGYATESYWLPTESNDLVRTLLDEGHETWVLQPRLHPLNSSNNFTIEDIARFDIPSVINTIRYLHGPMVKIHMVAHCVGGLAIHMALMGGHVSAAHIASLCCTNSSMFFKLNASSRFKMWLPLIPMSMVILGKNMILPLFETSNATPRQRLLKSIARLVPRYERCTCDECEVVSGIFGNAFWHGNISPTLHYWLNKQNLPHLPMGAFPHLRKICNTGYIVDHNGENSYLIHPERMALPTLYLSGGRTLLVTPHTSFLANNYMKMHQPGFRHERVVVEGFGHSDLLIGEESSTKVFPHILTHIRLAEEDKKSVTGGERTKYNQEALAWGDDQFVDGNGGILSDFTPSFTIWLLLLLLLVIVVCVLW</sequence>
<dbReference type="PANTHER" id="PTHR47470">
    <property type="entry name" value="CHOLESTEROL OXIDASE"/>
    <property type="match status" value="1"/>
</dbReference>
<keyword evidence="8" id="KW-1207">Sterol metabolism</keyword>
<dbReference type="Gene3D" id="3.40.50.1820">
    <property type="entry name" value="alpha/beta hydrolase"/>
    <property type="match status" value="1"/>
</dbReference>
<comment type="caution">
    <text evidence="19">The sequence shown here is derived from an EMBL/GenBank/DDBJ whole genome shotgun (WGS) entry which is preliminary data.</text>
</comment>
<evidence type="ECO:0000256" key="8">
    <source>
        <dbReference type="ARBA" id="ARBA00023166"/>
    </source>
</evidence>
<dbReference type="InterPro" id="IPR002885">
    <property type="entry name" value="PPR_rpt"/>
</dbReference>
<comment type="cofactor">
    <cofactor evidence="1">
        <name>FAD</name>
        <dbReference type="ChEBI" id="CHEBI:57692"/>
    </cofactor>
</comment>
<keyword evidence="5" id="KW-0274">FAD</keyword>